<dbReference type="NCBIfam" id="NF033550">
    <property type="entry name" value="transpos_ISL3"/>
    <property type="match status" value="1"/>
</dbReference>
<comment type="caution">
    <text evidence="3">The sequence shown here is derived from an EMBL/GenBank/DDBJ whole genome shotgun (WGS) entry which is preliminary data.</text>
</comment>
<evidence type="ECO:0008006" key="5">
    <source>
        <dbReference type="Google" id="ProtNLM"/>
    </source>
</evidence>
<dbReference type="InterPro" id="IPR002560">
    <property type="entry name" value="Transposase_DDE"/>
</dbReference>
<dbReference type="PANTHER" id="PTHR33498:SF1">
    <property type="entry name" value="TRANSPOSASE FOR INSERTION SEQUENCE ELEMENT IS1557"/>
    <property type="match status" value="1"/>
</dbReference>
<dbReference type="EMBL" id="BMHA01000009">
    <property type="protein sequence ID" value="GGI07586.1"/>
    <property type="molecule type" value="Genomic_DNA"/>
</dbReference>
<accession>A0A8J3A9C7</accession>
<dbReference type="InterPro" id="IPR032877">
    <property type="entry name" value="Transposase_HTH"/>
</dbReference>
<dbReference type="InterPro" id="IPR047951">
    <property type="entry name" value="Transpos_ISL3"/>
</dbReference>
<sequence length="349" mass="38934">MWRKRLLACIEGCGTFVERTPSIAPGAVWTRAAARAAVAMSEANVPVDTIRKHFGVGWNTVMRAVLVAAEQVTTVSPIRVGIDETVMTTGRLTRRRREFLTALVCLDTSLVVAVAQGRDKRSATALLAEHAPDAEVVACDLFSGFKSAADSLEDAVVVADVFHLVRLGLHALDEVRRRRQQQIHGHRGHKDDPLFRLRRVLRVGQERLDETVVAKIFDRLREADTDDEVAAAWVAVDLLRKMYAAPDRDTAHRRLVVFYEWAVAVDVTEVTRLARTIDTWQDEVLAFFDTRASNAPTESANVKIKSIRRAARGFRNCGNYAARIRLHAGQPRRVPTTTRIRSYSFATAA</sequence>
<dbReference type="AlphaFoldDB" id="A0A8J3A9C7"/>
<evidence type="ECO:0000259" key="1">
    <source>
        <dbReference type="Pfam" id="PF01610"/>
    </source>
</evidence>
<reference evidence="3" key="1">
    <citation type="journal article" date="2014" name="Int. J. Syst. Evol. Microbiol.">
        <title>Complete genome sequence of Corynebacterium casei LMG S-19264T (=DSM 44701T), isolated from a smear-ripened cheese.</title>
        <authorList>
            <consortium name="US DOE Joint Genome Institute (JGI-PGF)"/>
            <person name="Walter F."/>
            <person name="Albersmeier A."/>
            <person name="Kalinowski J."/>
            <person name="Ruckert C."/>
        </authorList>
    </citation>
    <scope>NUCLEOTIDE SEQUENCE</scope>
    <source>
        <strain evidence="3">CGMCC 1.14988</strain>
    </source>
</reference>
<dbReference type="Proteomes" id="UP000650511">
    <property type="component" value="Unassembled WGS sequence"/>
</dbReference>
<reference evidence="3" key="2">
    <citation type="submission" date="2020-09" db="EMBL/GenBank/DDBJ databases">
        <authorList>
            <person name="Sun Q."/>
            <person name="Zhou Y."/>
        </authorList>
    </citation>
    <scope>NUCLEOTIDE SEQUENCE</scope>
    <source>
        <strain evidence="3">CGMCC 1.14988</strain>
    </source>
</reference>
<organism evidence="3 4">
    <name type="scientific">Egicoccus halophilus</name>
    <dbReference type="NCBI Taxonomy" id="1670830"/>
    <lineage>
        <taxon>Bacteria</taxon>
        <taxon>Bacillati</taxon>
        <taxon>Actinomycetota</taxon>
        <taxon>Nitriliruptoria</taxon>
        <taxon>Egicoccales</taxon>
        <taxon>Egicoccaceae</taxon>
        <taxon>Egicoccus</taxon>
    </lineage>
</organism>
<dbReference type="Pfam" id="PF01610">
    <property type="entry name" value="DDE_Tnp_ISL3"/>
    <property type="match status" value="1"/>
</dbReference>
<keyword evidence="4" id="KW-1185">Reference proteome</keyword>
<proteinExistence type="predicted"/>
<gene>
    <name evidence="3" type="ORF">GCM10011354_24830</name>
</gene>
<evidence type="ECO:0000313" key="3">
    <source>
        <dbReference type="EMBL" id="GGI07586.1"/>
    </source>
</evidence>
<dbReference type="Pfam" id="PF13542">
    <property type="entry name" value="HTH_Tnp_ISL3"/>
    <property type="match status" value="1"/>
</dbReference>
<evidence type="ECO:0000313" key="4">
    <source>
        <dbReference type="Proteomes" id="UP000650511"/>
    </source>
</evidence>
<feature type="domain" description="Transposase IS204/IS1001/IS1096/IS1165 DDE" evidence="1">
    <location>
        <begin position="80"/>
        <end position="324"/>
    </location>
</feature>
<name>A0A8J3A9C7_9ACTN</name>
<feature type="domain" description="Transposase IS204/IS1001/IS1096/IS1165 helix-turn-helix" evidence="2">
    <location>
        <begin position="18"/>
        <end position="65"/>
    </location>
</feature>
<dbReference type="PANTHER" id="PTHR33498">
    <property type="entry name" value="TRANSPOSASE FOR INSERTION SEQUENCE ELEMENT IS1557"/>
    <property type="match status" value="1"/>
</dbReference>
<evidence type="ECO:0000259" key="2">
    <source>
        <dbReference type="Pfam" id="PF13542"/>
    </source>
</evidence>
<protein>
    <recommendedName>
        <fullName evidence="5">Transposase</fullName>
    </recommendedName>
</protein>